<dbReference type="PANTHER" id="PTHR45436:SF15">
    <property type="entry name" value="SENSOR HISTIDINE KINASE CUSS"/>
    <property type="match status" value="1"/>
</dbReference>
<dbReference type="SUPFAM" id="SSF55874">
    <property type="entry name" value="ATPase domain of HSP90 chaperone/DNA topoisomerase II/histidine kinase"/>
    <property type="match status" value="1"/>
</dbReference>
<evidence type="ECO:0000256" key="10">
    <source>
        <dbReference type="ARBA" id="ARBA00022741"/>
    </source>
</evidence>
<dbReference type="Gene3D" id="3.30.565.10">
    <property type="entry name" value="Histidine kinase-like ATPase, C-terminal domain"/>
    <property type="match status" value="1"/>
</dbReference>
<dbReference type="SMART" id="SM00388">
    <property type="entry name" value="HisKA"/>
    <property type="match status" value="1"/>
</dbReference>
<dbReference type="InterPro" id="IPR003661">
    <property type="entry name" value="HisK_dim/P_dom"/>
</dbReference>
<dbReference type="EMBL" id="JAXBLV010000198">
    <property type="protein sequence ID" value="MDY3561643.1"/>
    <property type="molecule type" value="Genomic_DNA"/>
</dbReference>
<name>A0ABU5F5V5_9BACT</name>
<keyword evidence="8 19" id="KW-0808">Transferase</keyword>
<dbReference type="SUPFAM" id="SSF47384">
    <property type="entry name" value="Homodimeric domain of signal transducing histidine kinase"/>
    <property type="match status" value="1"/>
</dbReference>
<comment type="subcellular location">
    <subcellularLocation>
        <location evidence="3">Cell inner membrane</location>
    </subcellularLocation>
    <subcellularLocation>
        <location evidence="2">Membrane</location>
        <topology evidence="2">Multi-pass membrane protein</topology>
    </subcellularLocation>
</comment>
<dbReference type="InterPro" id="IPR036890">
    <property type="entry name" value="HATPase_C_sf"/>
</dbReference>
<dbReference type="Pfam" id="PF00512">
    <property type="entry name" value="HisKA"/>
    <property type="match status" value="1"/>
</dbReference>
<keyword evidence="11 19" id="KW-0418">Kinase</keyword>
<organism evidence="19 20">
    <name type="scientific">Gemmata algarum</name>
    <dbReference type="NCBI Taxonomy" id="2975278"/>
    <lineage>
        <taxon>Bacteria</taxon>
        <taxon>Pseudomonadati</taxon>
        <taxon>Planctomycetota</taxon>
        <taxon>Planctomycetia</taxon>
        <taxon>Gemmatales</taxon>
        <taxon>Gemmataceae</taxon>
        <taxon>Gemmata</taxon>
    </lineage>
</organism>
<keyword evidence="15 16" id="KW-0472">Membrane</keyword>
<dbReference type="SUPFAM" id="SSF158472">
    <property type="entry name" value="HAMP domain-like"/>
    <property type="match status" value="1"/>
</dbReference>
<sequence>MPSKTAASWSMGRRMAVWYAASATALLLVATTTLYLGVASSLEAEGDEVLEYAAASLEKSGVGPGGRPAHDDWPGDGYRVRDAAGAVIASSPEADERLPPGLVAGAGGVDHRTPAGRWVRAVSREIGGRTYEVCYDRTREMELLRRYRRWMALILAPAVLASSVLGAVVARRGLRPVAEIAATAARIGPDRLGERIAADRLPAELSDLAATFNVMLDRLQESFRRLERFSADIAHELRTPVHALRNVAEVALTTSQTRADDQEALAVCLESAGGLARLIDRLLFIARADSPRTVLELETVDLAAELESVREFYEPAASQAGIELVRLPSPPLPCRVDRTLMQQAVGNLLTNAFAHTPRGGRVSVAAAVEGADVVICVSDTGSGIAPEHLPRIFDRFYRPDPARPSGAGCGLGLAIVKSFAELHGGRAEIASRPGQGTQVTLRLPVAGPGRIGPAAPSPDR</sequence>
<evidence type="ECO:0000256" key="2">
    <source>
        <dbReference type="ARBA" id="ARBA00004141"/>
    </source>
</evidence>
<dbReference type="SMART" id="SM00387">
    <property type="entry name" value="HATPase_c"/>
    <property type="match status" value="1"/>
</dbReference>
<feature type="domain" description="Histidine kinase" evidence="17">
    <location>
        <begin position="232"/>
        <end position="447"/>
    </location>
</feature>
<evidence type="ECO:0000313" key="20">
    <source>
        <dbReference type="Proteomes" id="UP001272242"/>
    </source>
</evidence>
<evidence type="ECO:0000256" key="13">
    <source>
        <dbReference type="ARBA" id="ARBA00022989"/>
    </source>
</evidence>
<protein>
    <recommendedName>
        <fullName evidence="4">histidine kinase</fullName>
        <ecNumber evidence="4">2.7.13.3</ecNumber>
    </recommendedName>
</protein>
<comment type="caution">
    <text evidence="19">The sequence shown here is derived from an EMBL/GenBank/DDBJ whole genome shotgun (WGS) entry which is preliminary data.</text>
</comment>
<evidence type="ECO:0000256" key="6">
    <source>
        <dbReference type="ARBA" id="ARBA00022519"/>
    </source>
</evidence>
<feature type="transmembrane region" description="Helical" evidence="16">
    <location>
        <begin position="16"/>
        <end position="38"/>
    </location>
</feature>
<dbReference type="PANTHER" id="PTHR45436">
    <property type="entry name" value="SENSOR HISTIDINE KINASE YKOH"/>
    <property type="match status" value="1"/>
</dbReference>
<reference evidence="20" key="1">
    <citation type="journal article" date="2023" name="Mar. Drugs">
        <title>Gemmata algarum, a Novel Planctomycete Isolated from an Algal Mat, Displays Antimicrobial Activity.</title>
        <authorList>
            <person name="Kumar G."/>
            <person name="Kallscheuer N."/>
            <person name="Kashif M."/>
            <person name="Ahamad S."/>
            <person name="Jagadeeshwari U."/>
            <person name="Pannikurungottu S."/>
            <person name="Haufschild T."/>
            <person name="Kabuu M."/>
            <person name="Sasikala C."/>
            <person name="Jogler C."/>
            <person name="Ramana C."/>
        </authorList>
    </citation>
    <scope>NUCLEOTIDE SEQUENCE [LARGE SCALE GENOMIC DNA]</scope>
    <source>
        <strain evidence="20">JC673</strain>
    </source>
</reference>
<dbReference type="PRINTS" id="PR00344">
    <property type="entry name" value="BCTRLSENSOR"/>
</dbReference>
<evidence type="ECO:0000256" key="8">
    <source>
        <dbReference type="ARBA" id="ARBA00022679"/>
    </source>
</evidence>
<evidence type="ECO:0000256" key="14">
    <source>
        <dbReference type="ARBA" id="ARBA00023012"/>
    </source>
</evidence>
<keyword evidence="14" id="KW-0902">Two-component regulatory system</keyword>
<evidence type="ECO:0000256" key="7">
    <source>
        <dbReference type="ARBA" id="ARBA00022553"/>
    </source>
</evidence>
<dbReference type="CDD" id="cd00082">
    <property type="entry name" value="HisKA"/>
    <property type="match status" value="1"/>
</dbReference>
<keyword evidence="13 16" id="KW-1133">Transmembrane helix</keyword>
<dbReference type="CDD" id="cd00075">
    <property type="entry name" value="HATPase"/>
    <property type="match status" value="1"/>
</dbReference>
<evidence type="ECO:0000256" key="12">
    <source>
        <dbReference type="ARBA" id="ARBA00022840"/>
    </source>
</evidence>
<dbReference type="InterPro" id="IPR003660">
    <property type="entry name" value="HAMP_dom"/>
</dbReference>
<dbReference type="InterPro" id="IPR004358">
    <property type="entry name" value="Sig_transdc_His_kin-like_C"/>
</dbReference>
<evidence type="ECO:0000256" key="1">
    <source>
        <dbReference type="ARBA" id="ARBA00000085"/>
    </source>
</evidence>
<comment type="catalytic activity">
    <reaction evidence="1">
        <text>ATP + protein L-histidine = ADP + protein N-phospho-L-histidine.</text>
        <dbReference type="EC" id="2.7.13.3"/>
    </reaction>
</comment>
<proteinExistence type="predicted"/>
<evidence type="ECO:0000259" key="17">
    <source>
        <dbReference type="PROSITE" id="PS50109"/>
    </source>
</evidence>
<keyword evidence="10" id="KW-0547">Nucleotide-binding</keyword>
<evidence type="ECO:0000256" key="3">
    <source>
        <dbReference type="ARBA" id="ARBA00004533"/>
    </source>
</evidence>
<dbReference type="Pfam" id="PF02518">
    <property type="entry name" value="HATPase_c"/>
    <property type="match status" value="1"/>
</dbReference>
<keyword evidence="9 16" id="KW-0812">Transmembrane</keyword>
<evidence type="ECO:0000256" key="4">
    <source>
        <dbReference type="ARBA" id="ARBA00012438"/>
    </source>
</evidence>
<dbReference type="CDD" id="cd06225">
    <property type="entry name" value="HAMP"/>
    <property type="match status" value="1"/>
</dbReference>
<keyword evidence="20" id="KW-1185">Reference proteome</keyword>
<feature type="transmembrane region" description="Helical" evidence="16">
    <location>
        <begin position="150"/>
        <end position="170"/>
    </location>
</feature>
<dbReference type="InterPro" id="IPR036097">
    <property type="entry name" value="HisK_dim/P_sf"/>
</dbReference>
<evidence type="ECO:0000256" key="9">
    <source>
        <dbReference type="ARBA" id="ARBA00022692"/>
    </source>
</evidence>
<evidence type="ECO:0000256" key="5">
    <source>
        <dbReference type="ARBA" id="ARBA00022475"/>
    </source>
</evidence>
<keyword evidence="7" id="KW-0597">Phosphoprotein</keyword>
<gene>
    <name evidence="19" type="ORF">R5W23_002923</name>
</gene>
<dbReference type="Pfam" id="PF00672">
    <property type="entry name" value="HAMP"/>
    <property type="match status" value="1"/>
</dbReference>
<dbReference type="NCBIfam" id="TIGR01386">
    <property type="entry name" value="cztS_silS_copS"/>
    <property type="match status" value="1"/>
</dbReference>
<dbReference type="GO" id="GO:0004673">
    <property type="term" value="F:protein histidine kinase activity"/>
    <property type="evidence" value="ECO:0007669"/>
    <property type="project" value="UniProtKB-EC"/>
</dbReference>
<accession>A0ABU5F5V5</accession>
<dbReference type="Proteomes" id="UP001272242">
    <property type="component" value="Unassembled WGS sequence"/>
</dbReference>
<dbReference type="RefSeq" id="WP_320688017.1">
    <property type="nucleotide sequence ID" value="NZ_JAXBLV010000198.1"/>
</dbReference>
<dbReference type="EC" id="2.7.13.3" evidence="4"/>
<keyword evidence="12" id="KW-0067">ATP-binding</keyword>
<dbReference type="InterPro" id="IPR003594">
    <property type="entry name" value="HATPase_dom"/>
</dbReference>
<dbReference type="PROSITE" id="PS50885">
    <property type="entry name" value="HAMP"/>
    <property type="match status" value="1"/>
</dbReference>
<dbReference type="InterPro" id="IPR050428">
    <property type="entry name" value="TCS_sensor_his_kinase"/>
</dbReference>
<evidence type="ECO:0000259" key="18">
    <source>
        <dbReference type="PROSITE" id="PS50885"/>
    </source>
</evidence>
<dbReference type="Gene3D" id="6.10.340.10">
    <property type="match status" value="1"/>
</dbReference>
<keyword evidence="6" id="KW-0997">Cell inner membrane</keyword>
<dbReference type="PROSITE" id="PS50109">
    <property type="entry name" value="HIS_KIN"/>
    <property type="match status" value="1"/>
</dbReference>
<dbReference type="InterPro" id="IPR005467">
    <property type="entry name" value="His_kinase_dom"/>
</dbReference>
<evidence type="ECO:0000256" key="16">
    <source>
        <dbReference type="SAM" id="Phobius"/>
    </source>
</evidence>
<evidence type="ECO:0000313" key="19">
    <source>
        <dbReference type="EMBL" id="MDY3561643.1"/>
    </source>
</evidence>
<dbReference type="Gene3D" id="1.10.287.130">
    <property type="match status" value="1"/>
</dbReference>
<dbReference type="InterPro" id="IPR006290">
    <property type="entry name" value="CztS_silS_copS"/>
</dbReference>
<evidence type="ECO:0000256" key="15">
    <source>
        <dbReference type="ARBA" id="ARBA00023136"/>
    </source>
</evidence>
<feature type="domain" description="HAMP" evidence="18">
    <location>
        <begin position="171"/>
        <end position="224"/>
    </location>
</feature>
<dbReference type="SMART" id="SM00304">
    <property type="entry name" value="HAMP"/>
    <property type="match status" value="1"/>
</dbReference>
<evidence type="ECO:0000256" key="11">
    <source>
        <dbReference type="ARBA" id="ARBA00022777"/>
    </source>
</evidence>
<keyword evidence="5" id="KW-1003">Cell membrane</keyword>